<comment type="caution">
    <text evidence="1">The sequence shown here is derived from an EMBL/GenBank/DDBJ whole genome shotgun (WGS) entry which is preliminary data.</text>
</comment>
<proteinExistence type="predicted"/>
<organism evidence="1 2">
    <name type="scientific">Cinchona calisaya</name>
    <dbReference type="NCBI Taxonomy" id="153742"/>
    <lineage>
        <taxon>Eukaryota</taxon>
        <taxon>Viridiplantae</taxon>
        <taxon>Streptophyta</taxon>
        <taxon>Embryophyta</taxon>
        <taxon>Tracheophyta</taxon>
        <taxon>Spermatophyta</taxon>
        <taxon>Magnoliopsida</taxon>
        <taxon>eudicotyledons</taxon>
        <taxon>Gunneridae</taxon>
        <taxon>Pentapetalae</taxon>
        <taxon>asterids</taxon>
        <taxon>lamiids</taxon>
        <taxon>Gentianales</taxon>
        <taxon>Rubiaceae</taxon>
        <taxon>Cinchonoideae</taxon>
        <taxon>Cinchoneae</taxon>
        <taxon>Cinchona</taxon>
    </lineage>
</organism>
<name>A0ABD2YCY7_9GENT</name>
<dbReference type="EMBL" id="JBJUIK010000014">
    <property type="protein sequence ID" value="KAL3504075.1"/>
    <property type="molecule type" value="Genomic_DNA"/>
</dbReference>
<accession>A0ABD2YCY7</accession>
<reference evidence="1 2" key="1">
    <citation type="submission" date="2024-11" db="EMBL/GenBank/DDBJ databases">
        <title>A near-complete genome assembly of Cinchona calisaya.</title>
        <authorList>
            <person name="Lian D.C."/>
            <person name="Zhao X.W."/>
            <person name="Wei L."/>
        </authorList>
    </citation>
    <scope>NUCLEOTIDE SEQUENCE [LARGE SCALE GENOMIC DNA]</scope>
    <source>
        <tissue evidence="1">Nenye</tissue>
    </source>
</reference>
<sequence>MAIWKERNHCQFENGMTNPISLISTALGEWLEFDFVRQGKASSISNAGEQHNINNLVQYEIGRTSLMVMAKINVKTRKVGIGIAALNTSSQMTIGWALVEHRASEQHIVEVEAAKLTLIKAKEEG</sequence>
<evidence type="ECO:0000313" key="2">
    <source>
        <dbReference type="Proteomes" id="UP001630127"/>
    </source>
</evidence>
<keyword evidence="2" id="KW-1185">Reference proteome</keyword>
<protein>
    <submittedName>
        <fullName evidence="1">Uncharacterized protein</fullName>
    </submittedName>
</protein>
<dbReference type="AlphaFoldDB" id="A0ABD2YCY7"/>
<evidence type="ECO:0000313" key="1">
    <source>
        <dbReference type="EMBL" id="KAL3504075.1"/>
    </source>
</evidence>
<dbReference type="Proteomes" id="UP001630127">
    <property type="component" value="Unassembled WGS sequence"/>
</dbReference>
<gene>
    <name evidence="1" type="ORF">ACH5RR_033916</name>
</gene>